<proteinExistence type="predicted"/>
<dbReference type="AlphaFoldDB" id="H1XPA9"/>
<name>H1XPA9_CALAY</name>
<dbReference type="HOGENOM" id="CLU_1522423_0_0_0"/>
<evidence type="ECO:0000313" key="1">
    <source>
        <dbReference type="EMBL" id="APF18197.1"/>
    </source>
</evidence>
<evidence type="ECO:0000313" key="2">
    <source>
        <dbReference type="EMBL" id="EHO42224.1"/>
    </source>
</evidence>
<dbReference type="EMBL" id="CM001402">
    <property type="protein sequence ID" value="EHO42224.1"/>
    <property type="molecule type" value="Genomic_DNA"/>
</dbReference>
<evidence type="ECO:0000313" key="4">
    <source>
        <dbReference type="Proteomes" id="UP000183868"/>
    </source>
</evidence>
<dbReference type="KEGG" id="caby:Cabys_1448"/>
<sequence length="176" mass="20454" precursor="true">MKKWSLIIIGLLLFIQYSFGGKVTWLQYFYAIKQIFPDEKQVSILIPKQVMEAEQKDIRRAAAITKFTVKLFPVEDTRDIGTKVKMVKKKSILIIYDDTMFRNKSSMLYILSRANERELMVVTSSEEYGEKGAFLTLCKKDDKKLKIVVNLKFKPELAAKFTPEFQQKLGITQVLQ</sequence>
<dbReference type="Gene3D" id="3.40.50.2300">
    <property type="match status" value="1"/>
</dbReference>
<organism evidence="2 3">
    <name type="scientific">Caldithrix abyssi DSM 13497</name>
    <dbReference type="NCBI Taxonomy" id="880073"/>
    <lineage>
        <taxon>Bacteria</taxon>
        <taxon>Pseudomonadati</taxon>
        <taxon>Calditrichota</taxon>
        <taxon>Calditrichia</taxon>
        <taxon>Calditrichales</taxon>
        <taxon>Calditrichaceae</taxon>
        <taxon>Caldithrix</taxon>
    </lineage>
</organism>
<dbReference type="EMBL" id="CP018099">
    <property type="protein sequence ID" value="APF18197.1"/>
    <property type="molecule type" value="Genomic_DNA"/>
</dbReference>
<gene>
    <name evidence="1" type="ORF">Cabys_1448</name>
    <name evidence="2" type="ORF">Calab_2614</name>
</gene>
<dbReference type="RefSeq" id="WP_006929497.1">
    <property type="nucleotide sequence ID" value="NZ_CM001402.1"/>
</dbReference>
<keyword evidence="3" id="KW-1185">Reference proteome</keyword>
<evidence type="ECO:0000313" key="3">
    <source>
        <dbReference type="Proteomes" id="UP000004671"/>
    </source>
</evidence>
<dbReference type="InParanoid" id="H1XPA9"/>
<dbReference type="Proteomes" id="UP000183868">
    <property type="component" value="Chromosome"/>
</dbReference>
<protein>
    <submittedName>
        <fullName evidence="1">ABC transporter substrate binding protein</fullName>
    </submittedName>
</protein>
<reference evidence="2 3" key="1">
    <citation type="submission" date="2011-09" db="EMBL/GenBank/DDBJ databases">
        <title>The permanent draft genome of Caldithrix abyssi DSM 13497.</title>
        <authorList>
            <consortium name="US DOE Joint Genome Institute (JGI-PGF)"/>
            <person name="Lucas S."/>
            <person name="Han J."/>
            <person name="Lapidus A."/>
            <person name="Bruce D."/>
            <person name="Goodwin L."/>
            <person name="Pitluck S."/>
            <person name="Peters L."/>
            <person name="Kyrpides N."/>
            <person name="Mavromatis K."/>
            <person name="Ivanova N."/>
            <person name="Mikhailova N."/>
            <person name="Chertkov O."/>
            <person name="Detter J.C."/>
            <person name="Tapia R."/>
            <person name="Han C."/>
            <person name="Land M."/>
            <person name="Hauser L."/>
            <person name="Markowitz V."/>
            <person name="Cheng J.-F."/>
            <person name="Hugenholtz P."/>
            <person name="Woyke T."/>
            <person name="Wu D."/>
            <person name="Spring S."/>
            <person name="Brambilla E."/>
            <person name="Klenk H.-P."/>
            <person name="Eisen J.A."/>
        </authorList>
    </citation>
    <scope>NUCLEOTIDE SEQUENCE [LARGE SCALE GENOMIC DNA]</scope>
    <source>
        <strain evidence="2 3">DSM 13497</strain>
    </source>
</reference>
<dbReference type="STRING" id="880073.Cabys_1448"/>
<accession>H1XPA9</accession>
<reference evidence="1 4" key="2">
    <citation type="submission" date="2016-11" db="EMBL/GenBank/DDBJ databases">
        <title>Genomic analysis of Caldithrix abyssi and proposal of a novel bacterial phylum Caldithrichaeota.</title>
        <authorList>
            <person name="Kublanov I."/>
            <person name="Sigalova O."/>
            <person name="Gavrilov S."/>
            <person name="Lebedinsky A."/>
            <person name="Ivanova N."/>
            <person name="Daum C."/>
            <person name="Reddy T."/>
            <person name="Klenk H.P."/>
            <person name="Goker M."/>
            <person name="Reva O."/>
            <person name="Miroshnichenko M."/>
            <person name="Kyprides N."/>
            <person name="Woyke T."/>
            <person name="Gelfand M."/>
        </authorList>
    </citation>
    <scope>NUCLEOTIDE SEQUENCE [LARGE SCALE GENOMIC DNA]</scope>
    <source>
        <strain evidence="1 4">LF13</strain>
    </source>
</reference>
<dbReference type="Proteomes" id="UP000004671">
    <property type="component" value="Chromosome"/>
</dbReference>
<dbReference type="PaxDb" id="880073-Calab_2614"/>